<name>A0AAX3P8B8_AERHY</name>
<protein>
    <submittedName>
        <fullName evidence="2">GNAT family protein</fullName>
    </submittedName>
</protein>
<sequence>MFKLETTHLILRDMQPTDEAAFVAISQESKYQRFYSESDCDPDKYRQLTKLFIEQANEHPRTAYQLAIEYKATGKFIGTVCLRLEANNQASMGCGMSREYQGHGLINEAAHALLDFGFRTLAVHRVYAETISRNRAAIRLCKTLGMRQEGYFREHRFFKDQWWDTVVLAILQREWQQSSSPAN</sequence>
<dbReference type="Proteomes" id="UP001214666">
    <property type="component" value="Chromosome"/>
</dbReference>
<gene>
    <name evidence="2" type="ORF">PY771_04840</name>
</gene>
<dbReference type="InterPro" id="IPR051531">
    <property type="entry name" value="N-acetyltransferase"/>
</dbReference>
<dbReference type="AlphaFoldDB" id="A0AAX3P8B8"/>
<evidence type="ECO:0000259" key="1">
    <source>
        <dbReference type="PROSITE" id="PS51186"/>
    </source>
</evidence>
<evidence type="ECO:0000313" key="3">
    <source>
        <dbReference type="Proteomes" id="UP001214666"/>
    </source>
</evidence>
<dbReference type="PROSITE" id="PS51186">
    <property type="entry name" value="GNAT"/>
    <property type="match status" value="1"/>
</dbReference>
<organism evidence="2 3">
    <name type="scientific">Aeromonas hydrophila</name>
    <dbReference type="NCBI Taxonomy" id="644"/>
    <lineage>
        <taxon>Bacteria</taxon>
        <taxon>Pseudomonadati</taxon>
        <taxon>Pseudomonadota</taxon>
        <taxon>Gammaproteobacteria</taxon>
        <taxon>Aeromonadales</taxon>
        <taxon>Aeromonadaceae</taxon>
        <taxon>Aeromonas</taxon>
    </lineage>
</organism>
<dbReference type="InterPro" id="IPR000182">
    <property type="entry name" value="GNAT_dom"/>
</dbReference>
<dbReference type="RefSeq" id="WP_016350083.1">
    <property type="nucleotide sequence ID" value="NZ_AP023398.1"/>
</dbReference>
<dbReference type="EMBL" id="CP118942">
    <property type="protein sequence ID" value="WEE27646.1"/>
    <property type="molecule type" value="Genomic_DNA"/>
</dbReference>
<dbReference type="Pfam" id="PF13302">
    <property type="entry name" value="Acetyltransf_3"/>
    <property type="match status" value="1"/>
</dbReference>
<reference evidence="2" key="1">
    <citation type="submission" date="2023-02" db="EMBL/GenBank/DDBJ databases">
        <title>The sequence of Aeromonas hydrophila K533.</title>
        <authorList>
            <person name="Luo X."/>
        </authorList>
    </citation>
    <scope>NUCLEOTIDE SEQUENCE</scope>
    <source>
        <strain evidence="2">K533</strain>
    </source>
</reference>
<dbReference type="PANTHER" id="PTHR43792">
    <property type="entry name" value="GNAT FAMILY, PUTATIVE (AFU_ORTHOLOGUE AFUA_3G00765)-RELATED-RELATED"/>
    <property type="match status" value="1"/>
</dbReference>
<dbReference type="PANTHER" id="PTHR43792:SF1">
    <property type="entry name" value="N-ACETYLTRANSFERASE DOMAIN-CONTAINING PROTEIN"/>
    <property type="match status" value="1"/>
</dbReference>
<dbReference type="InterPro" id="IPR016181">
    <property type="entry name" value="Acyl_CoA_acyltransferase"/>
</dbReference>
<evidence type="ECO:0000313" key="2">
    <source>
        <dbReference type="EMBL" id="WEE27646.1"/>
    </source>
</evidence>
<accession>A0AAX3P8B8</accession>
<proteinExistence type="predicted"/>
<dbReference type="GO" id="GO:0016747">
    <property type="term" value="F:acyltransferase activity, transferring groups other than amino-acyl groups"/>
    <property type="evidence" value="ECO:0007669"/>
    <property type="project" value="InterPro"/>
</dbReference>
<dbReference type="Gene3D" id="3.40.630.30">
    <property type="match status" value="1"/>
</dbReference>
<dbReference type="SUPFAM" id="SSF55729">
    <property type="entry name" value="Acyl-CoA N-acyltransferases (Nat)"/>
    <property type="match status" value="1"/>
</dbReference>
<feature type="domain" description="N-acetyltransferase" evidence="1">
    <location>
        <begin position="9"/>
        <end position="173"/>
    </location>
</feature>